<evidence type="ECO:0000259" key="5">
    <source>
        <dbReference type="Pfam" id="PF00534"/>
    </source>
</evidence>
<dbReference type="RefSeq" id="WP_284300575.1">
    <property type="nucleotide sequence ID" value="NZ_BSSV01000008.1"/>
</dbReference>
<evidence type="ECO:0000313" key="8">
    <source>
        <dbReference type="Proteomes" id="UP001157134"/>
    </source>
</evidence>
<dbReference type="EMBL" id="BSSV01000008">
    <property type="protein sequence ID" value="GLX86986.1"/>
    <property type="molecule type" value="Genomic_DNA"/>
</dbReference>
<name>A0ABQ6HIY7_9GAMM</name>
<feature type="domain" description="Starch synthase catalytic" evidence="6">
    <location>
        <begin position="8"/>
        <end position="259"/>
    </location>
</feature>
<dbReference type="Gene3D" id="3.40.50.2000">
    <property type="entry name" value="Glycogen Phosphorylase B"/>
    <property type="match status" value="2"/>
</dbReference>
<dbReference type="PANTHER" id="PTHR45825:SF11">
    <property type="entry name" value="ALPHA AMYLASE DOMAIN-CONTAINING PROTEIN"/>
    <property type="match status" value="1"/>
</dbReference>
<dbReference type="EC" id="2.4.1.21" evidence="2"/>
<dbReference type="Proteomes" id="UP001157134">
    <property type="component" value="Unassembled WGS sequence"/>
</dbReference>
<dbReference type="InterPro" id="IPR013534">
    <property type="entry name" value="Starch_synth_cat_dom"/>
</dbReference>
<evidence type="ECO:0000313" key="7">
    <source>
        <dbReference type="EMBL" id="GLX86986.1"/>
    </source>
</evidence>
<feature type="domain" description="Glycosyl transferase family 1" evidence="5">
    <location>
        <begin position="331"/>
        <end position="479"/>
    </location>
</feature>
<dbReference type="Pfam" id="PF00534">
    <property type="entry name" value="Glycos_transf_1"/>
    <property type="match status" value="1"/>
</dbReference>
<protein>
    <recommendedName>
        <fullName evidence="2">starch synthase</fullName>
        <ecNumber evidence="2">2.4.1.21</ecNumber>
    </recommendedName>
</protein>
<evidence type="ECO:0000256" key="3">
    <source>
        <dbReference type="ARBA" id="ARBA00022676"/>
    </source>
</evidence>
<evidence type="ECO:0000256" key="1">
    <source>
        <dbReference type="ARBA" id="ARBA00001478"/>
    </source>
</evidence>
<dbReference type="SUPFAM" id="SSF53756">
    <property type="entry name" value="UDP-Glycosyltransferase/glycogen phosphorylase"/>
    <property type="match status" value="1"/>
</dbReference>
<organism evidence="7 8">
    <name type="scientific">Thalassotalea loyana</name>
    <dbReference type="NCBI Taxonomy" id="280483"/>
    <lineage>
        <taxon>Bacteria</taxon>
        <taxon>Pseudomonadati</taxon>
        <taxon>Pseudomonadota</taxon>
        <taxon>Gammaproteobacteria</taxon>
        <taxon>Alteromonadales</taxon>
        <taxon>Colwelliaceae</taxon>
        <taxon>Thalassotalea</taxon>
    </lineage>
</organism>
<reference evidence="7 8" key="1">
    <citation type="submission" date="2023-03" db="EMBL/GenBank/DDBJ databases">
        <title>Thalassotalea loyana LMG 22536T draft genome sequence.</title>
        <authorList>
            <person name="Sawabe T."/>
        </authorList>
    </citation>
    <scope>NUCLEOTIDE SEQUENCE [LARGE SCALE GENOMIC DNA]</scope>
    <source>
        <strain evidence="7 8">LMG 22536</strain>
    </source>
</reference>
<proteinExistence type="predicted"/>
<comment type="catalytic activity">
    <reaction evidence="1">
        <text>[(1-&gt;4)-alpha-D-glucosyl](n) + ADP-alpha-D-glucose = [(1-&gt;4)-alpha-D-glucosyl](n+1) + ADP + H(+)</text>
        <dbReference type="Rhea" id="RHEA:18189"/>
        <dbReference type="Rhea" id="RHEA-COMP:9584"/>
        <dbReference type="Rhea" id="RHEA-COMP:9587"/>
        <dbReference type="ChEBI" id="CHEBI:15378"/>
        <dbReference type="ChEBI" id="CHEBI:15444"/>
        <dbReference type="ChEBI" id="CHEBI:57498"/>
        <dbReference type="ChEBI" id="CHEBI:456216"/>
        <dbReference type="EC" id="2.4.1.21"/>
    </reaction>
</comment>
<evidence type="ECO:0000256" key="4">
    <source>
        <dbReference type="ARBA" id="ARBA00022679"/>
    </source>
</evidence>
<keyword evidence="8" id="KW-1185">Reference proteome</keyword>
<dbReference type="InterPro" id="IPR001296">
    <property type="entry name" value="Glyco_trans_1"/>
</dbReference>
<gene>
    <name evidence="7" type="primary">glgA</name>
    <name evidence="7" type="ORF">tloyanaT_32390</name>
</gene>
<comment type="caution">
    <text evidence="7">The sequence shown here is derived from an EMBL/GenBank/DDBJ whole genome shotgun (WGS) entry which is preliminary data.</text>
</comment>
<dbReference type="Pfam" id="PF08323">
    <property type="entry name" value="Glyco_transf_5"/>
    <property type="match status" value="1"/>
</dbReference>
<keyword evidence="3" id="KW-0328">Glycosyltransferase</keyword>
<dbReference type="PANTHER" id="PTHR45825">
    <property type="entry name" value="GRANULE-BOUND STARCH SYNTHASE 1, CHLOROPLASTIC/AMYLOPLASTIC"/>
    <property type="match status" value="1"/>
</dbReference>
<evidence type="ECO:0000256" key="2">
    <source>
        <dbReference type="ARBA" id="ARBA00012588"/>
    </source>
</evidence>
<accession>A0ABQ6HIY7</accession>
<keyword evidence="4" id="KW-0808">Transferase</keyword>
<sequence length="530" mass="59130">MEKKSLSILMPASENDALPGGKIGGVGDVIRDVPVALAQLGHDVHVVVPSYGKFHLLDEAHHVCQQDIIFRGIAQQVNVYKIVGRYQKARVTQWVIDHPNFLIDDKGSIYFDDGSERPFASDANRFALFSEAVANAITNRVFGHIDVLHLHDWHTSFIAILRAYDERFFALKGLPTVFTIHNLSLQGIRPIEGDESSFSAWFPTLSVDGSKLVDPRYSNCINPMLAGINLADKVHAVSPTYAKEILQPSNPVYGFIGAEGLEFALQRKASEGNLIGILNGCEYLENSKIETPQPTKKLEKLLQHCEATILQWMDLDETPKASHLVALSTIRRIIAKPSQPKLLLTSVGRLTPQKVAILLTKINHQQSVLDYLLEDVIGDDSLFVMVGSGNEQEENWIDSIAQRHSNFLFIKGYSQVLSDQVFACGDLFLMPSSFEPCGISQMLALRAGQPCVVHGVGGLNDTIFEQENGFVFYGKTPTEQGQNFLAKVQEAIEVFQQDPRLWQQLVDNARSSRFLWQDSVKLYVEHLYSN</sequence>
<evidence type="ECO:0000259" key="6">
    <source>
        <dbReference type="Pfam" id="PF08323"/>
    </source>
</evidence>